<comment type="caution">
    <text evidence="2">The sequence shown here is derived from an EMBL/GenBank/DDBJ whole genome shotgun (WGS) entry which is preliminary data.</text>
</comment>
<feature type="chain" id="PRO_5045823740" description="Intersectin-EH binding protein Ibp1" evidence="1">
    <location>
        <begin position="29"/>
        <end position="64"/>
    </location>
</feature>
<evidence type="ECO:0000256" key="1">
    <source>
        <dbReference type="SAM" id="SignalP"/>
    </source>
</evidence>
<reference evidence="2 3" key="1">
    <citation type="journal article" date="2019" name="Int. J. Syst. Evol. Microbiol.">
        <title>The Global Catalogue of Microorganisms (GCM) 10K type strain sequencing project: providing services to taxonomists for standard genome sequencing and annotation.</title>
        <authorList>
            <consortium name="The Broad Institute Genomics Platform"/>
            <consortium name="The Broad Institute Genome Sequencing Center for Infectious Disease"/>
            <person name="Wu L."/>
            <person name="Ma J."/>
        </authorList>
    </citation>
    <scope>NUCLEOTIDE SEQUENCE [LARGE SCALE GENOMIC DNA]</scope>
    <source>
        <strain evidence="2 3">JCM 3325</strain>
    </source>
</reference>
<sequence length="64" mass="6364">MKKVLLVSAMSGFLGFGILGLSATAASADNHAGLAPTAKCPPGHLEHPITGECIALPPGPDSAR</sequence>
<evidence type="ECO:0008006" key="4">
    <source>
        <dbReference type="Google" id="ProtNLM"/>
    </source>
</evidence>
<accession>A0ABN3IB34</accession>
<protein>
    <recommendedName>
        <fullName evidence="4">Intersectin-EH binding protein Ibp1</fullName>
    </recommendedName>
</protein>
<organism evidence="2 3">
    <name type="scientific">Actinomadura vinacea</name>
    <dbReference type="NCBI Taxonomy" id="115336"/>
    <lineage>
        <taxon>Bacteria</taxon>
        <taxon>Bacillati</taxon>
        <taxon>Actinomycetota</taxon>
        <taxon>Actinomycetes</taxon>
        <taxon>Streptosporangiales</taxon>
        <taxon>Thermomonosporaceae</taxon>
        <taxon>Actinomadura</taxon>
    </lineage>
</organism>
<evidence type="ECO:0000313" key="3">
    <source>
        <dbReference type="Proteomes" id="UP001501231"/>
    </source>
</evidence>
<keyword evidence="3" id="KW-1185">Reference proteome</keyword>
<keyword evidence="1" id="KW-0732">Signal</keyword>
<evidence type="ECO:0000313" key="2">
    <source>
        <dbReference type="EMBL" id="GAA2399410.1"/>
    </source>
</evidence>
<name>A0ABN3IB34_9ACTN</name>
<dbReference type="Proteomes" id="UP001501231">
    <property type="component" value="Unassembled WGS sequence"/>
</dbReference>
<dbReference type="RefSeq" id="WP_344586434.1">
    <property type="nucleotide sequence ID" value="NZ_BAAARW010000001.1"/>
</dbReference>
<feature type="signal peptide" evidence="1">
    <location>
        <begin position="1"/>
        <end position="28"/>
    </location>
</feature>
<dbReference type="EMBL" id="BAAARW010000001">
    <property type="protein sequence ID" value="GAA2399410.1"/>
    <property type="molecule type" value="Genomic_DNA"/>
</dbReference>
<gene>
    <name evidence="2" type="ORF">GCM10010191_03000</name>
</gene>
<proteinExistence type="predicted"/>